<evidence type="ECO:0000313" key="2">
    <source>
        <dbReference type="Proteomes" id="UP000265520"/>
    </source>
</evidence>
<dbReference type="EMBL" id="LXQA011137450">
    <property type="protein sequence ID" value="MCI86332.1"/>
    <property type="molecule type" value="Genomic_DNA"/>
</dbReference>
<dbReference type="AlphaFoldDB" id="A0A392VFV8"/>
<name>A0A392VFV8_9FABA</name>
<accession>A0A392VFV8</accession>
<protein>
    <submittedName>
        <fullName evidence="1">Uncharacterized protein</fullName>
    </submittedName>
</protein>
<reference evidence="1 2" key="1">
    <citation type="journal article" date="2018" name="Front. Plant Sci.">
        <title>Red Clover (Trifolium pratense) and Zigzag Clover (T. medium) - A Picture of Genomic Similarities and Differences.</title>
        <authorList>
            <person name="Dluhosova J."/>
            <person name="Istvanek J."/>
            <person name="Nedelnik J."/>
            <person name="Repkova J."/>
        </authorList>
    </citation>
    <scope>NUCLEOTIDE SEQUENCE [LARGE SCALE GENOMIC DNA]</scope>
    <source>
        <strain evidence="2">cv. 10/8</strain>
        <tissue evidence="1">Leaf</tissue>
    </source>
</reference>
<organism evidence="1 2">
    <name type="scientific">Trifolium medium</name>
    <dbReference type="NCBI Taxonomy" id="97028"/>
    <lineage>
        <taxon>Eukaryota</taxon>
        <taxon>Viridiplantae</taxon>
        <taxon>Streptophyta</taxon>
        <taxon>Embryophyta</taxon>
        <taxon>Tracheophyta</taxon>
        <taxon>Spermatophyta</taxon>
        <taxon>Magnoliopsida</taxon>
        <taxon>eudicotyledons</taxon>
        <taxon>Gunneridae</taxon>
        <taxon>Pentapetalae</taxon>
        <taxon>rosids</taxon>
        <taxon>fabids</taxon>
        <taxon>Fabales</taxon>
        <taxon>Fabaceae</taxon>
        <taxon>Papilionoideae</taxon>
        <taxon>50 kb inversion clade</taxon>
        <taxon>NPAAA clade</taxon>
        <taxon>Hologalegina</taxon>
        <taxon>IRL clade</taxon>
        <taxon>Trifolieae</taxon>
        <taxon>Trifolium</taxon>
    </lineage>
</organism>
<proteinExistence type="predicted"/>
<comment type="caution">
    <text evidence="1">The sequence shown here is derived from an EMBL/GenBank/DDBJ whole genome shotgun (WGS) entry which is preliminary data.</text>
</comment>
<dbReference type="Proteomes" id="UP000265520">
    <property type="component" value="Unassembled WGS sequence"/>
</dbReference>
<evidence type="ECO:0000313" key="1">
    <source>
        <dbReference type="EMBL" id="MCI86332.1"/>
    </source>
</evidence>
<sequence>VKVVRVIVDVEDYCLVMDYEMMVVKNHFVAKDLVVVEDD</sequence>
<keyword evidence="2" id="KW-1185">Reference proteome</keyword>
<feature type="non-terminal residue" evidence="1">
    <location>
        <position position="1"/>
    </location>
</feature>